<dbReference type="PANTHER" id="PTHR10796">
    <property type="entry name" value="PATCHED-RELATED"/>
    <property type="match status" value="1"/>
</dbReference>
<dbReference type="GO" id="GO:0016020">
    <property type="term" value="C:membrane"/>
    <property type="evidence" value="ECO:0007669"/>
    <property type="project" value="TreeGrafter"/>
</dbReference>
<name>A0AAV7YQQ8_9EUKA</name>
<keyword evidence="1" id="KW-1133">Transmembrane helix</keyword>
<reference evidence="2" key="1">
    <citation type="submission" date="2022-08" db="EMBL/GenBank/DDBJ databases">
        <title>Novel sulphate-reducing endosymbionts in the free-living metamonad Anaeramoeba.</title>
        <authorList>
            <person name="Jerlstrom-Hultqvist J."/>
            <person name="Cepicka I."/>
            <person name="Gallot-Lavallee L."/>
            <person name="Salas-Leiva D."/>
            <person name="Curtis B.A."/>
            <person name="Zahonova K."/>
            <person name="Pipaliya S."/>
            <person name="Dacks J."/>
            <person name="Roger A.J."/>
        </authorList>
    </citation>
    <scope>NUCLEOTIDE SEQUENCE</scope>
    <source>
        <strain evidence="2">Busselton2</strain>
    </source>
</reference>
<keyword evidence="1" id="KW-0812">Transmembrane</keyword>
<gene>
    <name evidence="2" type="ORF">M0812_21033</name>
</gene>
<protein>
    <submittedName>
        <fullName evidence="2">Patched domain-containing protein</fullName>
    </submittedName>
</protein>
<dbReference type="AlphaFoldDB" id="A0AAV7YQQ8"/>
<keyword evidence="1" id="KW-0472">Membrane</keyword>
<evidence type="ECO:0000313" key="2">
    <source>
        <dbReference type="EMBL" id="KAJ3432103.1"/>
    </source>
</evidence>
<dbReference type="Proteomes" id="UP001146793">
    <property type="component" value="Unassembled WGS sequence"/>
</dbReference>
<dbReference type="InterPro" id="IPR051697">
    <property type="entry name" value="Patched_domain-protein"/>
</dbReference>
<feature type="transmembrane region" description="Helical" evidence="1">
    <location>
        <begin position="31"/>
        <end position="50"/>
    </location>
</feature>
<accession>A0AAV7YQQ8</accession>
<organism evidence="2 3">
    <name type="scientific">Anaeramoeba flamelloides</name>
    <dbReference type="NCBI Taxonomy" id="1746091"/>
    <lineage>
        <taxon>Eukaryota</taxon>
        <taxon>Metamonada</taxon>
        <taxon>Anaeramoebidae</taxon>
        <taxon>Anaeramoeba</taxon>
    </lineage>
</organism>
<evidence type="ECO:0000313" key="3">
    <source>
        <dbReference type="Proteomes" id="UP001146793"/>
    </source>
</evidence>
<sequence>MNRWTKFCATFEENLGDKLSKFAGIQYDHPYISLTLLVLIIVASIGGFYFQETENSVSKIYVPQYANSGKKLLTKAGIDMMFNFDKKVKEIEITYDDKLYTFYDLCTVNAITWECQVSGILDFWNFNQSLVEQDKIISVINDQKNIVTGQYLDESAGMLGLTKNDNGEIIEVAVLTLNYAMEKQDKKEKPTEKWLKLHILLKKLNEI</sequence>
<dbReference type="EMBL" id="JANTQA010000047">
    <property type="protein sequence ID" value="KAJ3432103.1"/>
    <property type="molecule type" value="Genomic_DNA"/>
</dbReference>
<evidence type="ECO:0000256" key="1">
    <source>
        <dbReference type="SAM" id="Phobius"/>
    </source>
</evidence>
<dbReference type="PANTHER" id="PTHR10796:SF92">
    <property type="entry name" value="PATCHED-RELATED, ISOFORM A"/>
    <property type="match status" value="1"/>
</dbReference>
<comment type="caution">
    <text evidence="2">The sequence shown here is derived from an EMBL/GenBank/DDBJ whole genome shotgun (WGS) entry which is preliminary data.</text>
</comment>
<proteinExistence type="predicted"/>